<evidence type="ECO:0000313" key="7">
    <source>
        <dbReference type="EMBL" id="EOQ68786.1"/>
    </source>
</evidence>
<organism evidence="7 8">
    <name type="scientific">Acinetobacter pittii ANC 4050</name>
    <dbReference type="NCBI Taxonomy" id="1217691"/>
    <lineage>
        <taxon>Bacteria</taxon>
        <taxon>Pseudomonadati</taxon>
        <taxon>Pseudomonadota</taxon>
        <taxon>Gammaproteobacteria</taxon>
        <taxon>Moraxellales</taxon>
        <taxon>Moraxellaceae</taxon>
        <taxon>Acinetobacter</taxon>
        <taxon>Acinetobacter calcoaceticus/baumannii complex</taxon>
    </lineage>
</organism>
<evidence type="ECO:0000256" key="2">
    <source>
        <dbReference type="ARBA" id="ARBA00022598"/>
    </source>
</evidence>
<evidence type="ECO:0000256" key="1">
    <source>
        <dbReference type="ARBA" id="ARBA00006432"/>
    </source>
</evidence>
<evidence type="ECO:0000256" key="4">
    <source>
        <dbReference type="ARBA" id="ARBA00022840"/>
    </source>
</evidence>
<keyword evidence="2" id="KW-0436">Ligase</keyword>
<dbReference type="Proteomes" id="UP000014024">
    <property type="component" value="Unassembled WGS sequence"/>
</dbReference>
<dbReference type="Gene3D" id="3.30.300.30">
    <property type="match status" value="1"/>
</dbReference>
<sequence>MIYSSVYPSVEIPTRDLYTEIFGTLLPEELDLVAVTDGVSKFTYGELRAQIDAFAGALWARGIRQGDTVAIQAPNIPLYIIAFFGILRLGAVVTTLNVLYTSREIVKQLNDSRAKAYVTVKEILPHAEAAANEVGFTKNDIILLDSADGYISLTDMLAENLTPPAIEIDPTNDIAVLPYSSGTTGVPKGVMLSHKNLMVNVTQASSVLDVNNNDKVMAVLPFFHIYGMNIIMNLTLRKRGTLVTLAKMVFADFLSLIQKQKVTYLYIAPPIAVSLAKNQIVDNYDLSSLRLILTAAAPLDEKLSNELQARFAVDIAQGYGMTELSAVSHATPIGNNKISKGSVGLIVPNMEFKLVDVETGEDIPEVPGGRTRSGELWIRGPNLMLGYLGNEAATLSTITSDGWLRTGDIAEVGPYQEVYIVDRLKELIKYKGYQVAPAELEALILQHPAIADVAVVGHPDKDAGEIPYAFVVLQPNTHLSESQLMEWVSERVAPHKKVRRIDFIEVIPKSASGKILRKELRPLKN</sequence>
<dbReference type="PROSITE" id="PS00455">
    <property type="entry name" value="AMP_BINDING"/>
    <property type="match status" value="1"/>
</dbReference>
<dbReference type="OrthoDB" id="9803968at2"/>
<evidence type="ECO:0000256" key="3">
    <source>
        <dbReference type="ARBA" id="ARBA00022741"/>
    </source>
</evidence>
<dbReference type="PANTHER" id="PTHR24096:SF149">
    <property type="entry name" value="AMP-BINDING DOMAIN-CONTAINING PROTEIN-RELATED"/>
    <property type="match status" value="1"/>
</dbReference>
<dbReference type="PATRIC" id="fig|1217691.3.peg.1488"/>
<dbReference type="AlphaFoldDB" id="R8YI62"/>
<dbReference type="InterPro" id="IPR045851">
    <property type="entry name" value="AMP-bd_C_sf"/>
</dbReference>
<evidence type="ECO:0008006" key="9">
    <source>
        <dbReference type="Google" id="ProtNLM"/>
    </source>
</evidence>
<keyword evidence="4" id="KW-0067">ATP-binding</keyword>
<feature type="domain" description="AMP-dependent synthetase/ligase" evidence="5">
    <location>
        <begin position="31"/>
        <end position="388"/>
    </location>
</feature>
<dbReference type="SUPFAM" id="SSF56801">
    <property type="entry name" value="Acetyl-CoA synthetase-like"/>
    <property type="match status" value="1"/>
</dbReference>
<gene>
    <name evidence="7" type="ORF">F931_01503</name>
</gene>
<dbReference type="Pfam" id="PF00501">
    <property type="entry name" value="AMP-binding"/>
    <property type="match status" value="1"/>
</dbReference>
<accession>R8YI62</accession>
<dbReference type="RefSeq" id="WP_016141515.1">
    <property type="nucleotide sequence ID" value="NZ_KB976987.1"/>
</dbReference>
<dbReference type="GO" id="GO:0005524">
    <property type="term" value="F:ATP binding"/>
    <property type="evidence" value="ECO:0007669"/>
    <property type="project" value="UniProtKB-KW"/>
</dbReference>
<dbReference type="PANTHER" id="PTHR24096">
    <property type="entry name" value="LONG-CHAIN-FATTY-ACID--COA LIGASE"/>
    <property type="match status" value="1"/>
</dbReference>
<comment type="similarity">
    <text evidence="1">Belongs to the ATP-dependent AMP-binding enzyme family.</text>
</comment>
<dbReference type="FunFam" id="3.30.300.30:FF:000007">
    <property type="entry name" value="4-coumarate--CoA ligase 2"/>
    <property type="match status" value="1"/>
</dbReference>
<protein>
    <recommendedName>
        <fullName evidence="9">4-coumarate-CoA ligase</fullName>
    </recommendedName>
</protein>
<name>R8YI62_ACIPI</name>
<dbReference type="Pfam" id="PF13193">
    <property type="entry name" value="AMP-binding_C"/>
    <property type="match status" value="1"/>
</dbReference>
<dbReference type="InterPro" id="IPR000873">
    <property type="entry name" value="AMP-dep_synth/lig_dom"/>
</dbReference>
<dbReference type="HOGENOM" id="CLU_000022_59_2_6"/>
<reference evidence="7 8" key="1">
    <citation type="submission" date="2013-02" db="EMBL/GenBank/DDBJ databases">
        <title>The Genome Sequence of Acinetobacter sp. ANC 4050.</title>
        <authorList>
            <consortium name="The Broad Institute Genome Sequencing Platform"/>
            <consortium name="The Broad Institute Genome Sequencing Center for Infectious Disease"/>
            <person name="Cerqueira G."/>
            <person name="Feldgarden M."/>
            <person name="Courvalin P."/>
            <person name="Perichon B."/>
            <person name="Grillot-Courvalin C."/>
            <person name="Clermont D."/>
            <person name="Rocha E."/>
            <person name="Yoon E.-J."/>
            <person name="Nemec A."/>
            <person name="Walker B."/>
            <person name="Young S.K."/>
            <person name="Zeng Q."/>
            <person name="Gargeya S."/>
            <person name="Fitzgerald M."/>
            <person name="Haas B."/>
            <person name="Abouelleil A."/>
            <person name="Alvarado L."/>
            <person name="Arachchi H.M."/>
            <person name="Berlin A.M."/>
            <person name="Chapman S.B."/>
            <person name="Dewar J."/>
            <person name="Goldberg J."/>
            <person name="Griggs A."/>
            <person name="Gujja S."/>
            <person name="Hansen M."/>
            <person name="Howarth C."/>
            <person name="Imamovic A."/>
            <person name="Larimer J."/>
            <person name="McCowan C."/>
            <person name="Murphy C."/>
            <person name="Neiman D."/>
            <person name="Pearson M."/>
            <person name="Priest M."/>
            <person name="Roberts A."/>
            <person name="Saif S."/>
            <person name="Shea T."/>
            <person name="Sisk P."/>
            <person name="Sykes S."/>
            <person name="Wortman J."/>
            <person name="Nusbaum C."/>
            <person name="Birren B."/>
        </authorList>
    </citation>
    <scope>NUCLEOTIDE SEQUENCE [LARGE SCALE GENOMIC DNA]</scope>
    <source>
        <strain evidence="7 8">ANC 4050</strain>
    </source>
</reference>
<keyword evidence="3" id="KW-0547">Nucleotide-binding</keyword>
<evidence type="ECO:0000259" key="6">
    <source>
        <dbReference type="Pfam" id="PF13193"/>
    </source>
</evidence>
<evidence type="ECO:0000259" key="5">
    <source>
        <dbReference type="Pfam" id="PF00501"/>
    </source>
</evidence>
<dbReference type="InterPro" id="IPR042099">
    <property type="entry name" value="ANL_N_sf"/>
</dbReference>
<proteinExistence type="inferred from homology"/>
<dbReference type="Gene3D" id="3.40.50.12780">
    <property type="entry name" value="N-terminal domain of ligase-like"/>
    <property type="match status" value="1"/>
</dbReference>
<feature type="domain" description="AMP-binding enzyme C-terminal" evidence="6">
    <location>
        <begin position="439"/>
        <end position="514"/>
    </location>
</feature>
<dbReference type="EMBL" id="APQM01000007">
    <property type="protein sequence ID" value="EOQ68786.1"/>
    <property type="molecule type" value="Genomic_DNA"/>
</dbReference>
<dbReference type="InterPro" id="IPR020845">
    <property type="entry name" value="AMP-binding_CS"/>
</dbReference>
<dbReference type="InterPro" id="IPR025110">
    <property type="entry name" value="AMP-bd_C"/>
</dbReference>
<comment type="caution">
    <text evidence="7">The sequence shown here is derived from an EMBL/GenBank/DDBJ whole genome shotgun (WGS) entry which is preliminary data.</text>
</comment>
<dbReference type="FunFam" id="3.40.50.12780:FF:000003">
    <property type="entry name" value="Long-chain-fatty-acid--CoA ligase FadD"/>
    <property type="match status" value="1"/>
</dbReference>
<evidence type="ECO:0000313" key="8">
    <source>
        <dbReference type="Proteomes" id="UP000014024"/>
    </source>
</evidence>
<dbReference type="GO" id="GO:0016405">
    <property type="term" value="F:CoA-ligase activity"/>
    <property type="evidence" value="ECO:0007669"/>
    <property type="project" value="TreeGrafter"/>
</dbReference>